<accession>E3N6M8</accession>
<dbReference type="InterPro" id="IPR000477">
    <property type="entry name" value="RT_dom"/>
</dbReference>
<gene>
    <name evidence="20" type="ORF">CRE_06930</name>
</gene>
<dbReference type="SUPFAM" id="SSF53098">
    <property type="entry name" value="Ribonuclease H-like"/>
    <property type="match status" value="1"/>
</dbReference>
<dbReference type="Gene3D" id="2.40.70.10">
    <property type="entry name" value="Acid Proteases"/>
    <property type="match status" value="1"/>
</dbReference>
<dbReference type="GO" id="GO:0006508">
    <property type="term" value="P:proteolysis"/>
    <property type="evidence" value="ECO:0007669"/>
    <property type="project" value="UniProtKB-KW"/>
</dbReference>
<dbReference type="InterPro" id="IPR012337">
    <property type="entry name" value="RNaseH-like_sf"/>
</dbReference>
<evidence type="ECO:0000256" key="16">
    <source>
        <dbReference type="SAM" id="MobiDB-lite"/>
    </source>
</evidence>
<dbReference type="InterPro" id="IPR036875">
    <property type="entry name" value="Znf_CCHC_sf"/>
</dbReference>
<dbReference type="FunFam" id="3.30.420.10:FF:000032">
    <property type="entry name" value="Retrovirus-related Pol polyprotein from transposon 297-like Protein"/>
    <property type="match status" value="1"/>
</dbReference>
<dbReference type="SMART" id="SM00343">
    <property type="entry name" value="ZnF_C2HC"/>
    <property type="match status" value="1"/>
</dbReference>
<dbReference type="PROSITE" id="PS50994">
    <property type="entry name" value="INTEGRASE"/>
    <property type="match status" value="1"/>
</dbReference>
<feature type="compositionally biased region" description="Basic and acidic residues" evidence="16">
    <location>
        <begin position="489"/>
        <end position="503"/>
    </location>
</feature>
<dbReference type="Proteomes" id="UP000008281">
    <property type="component" value="Unassembled WGS sequence"/>
</dbReference>
<keyword evidence="7" id="KW-0255">Endonuclease</keyword>
<dbReference type="Pfam" id="PF00078">
    <property type="entry name" value="RVT_1"/>
    <property type="match status" value="1"/>
</dbReference>
<feature type="region of interest" description="Disordered" evidence="16">
    <location>
        <begin position="528"/>
        <end position="565"/>
    </location>
</feature>
<dbReference type="GO" id="GO:0003677">
    <property type="term" value="F:DNA binding"/>
    <property type="evidence" value="ECO:0007669"/>
    <property type="project" value="UniProtKB-KW"/>
</dbReference>
<keyword evidence="12" id="KW-0695">RNA-directed DNA polymerase</keyword>
<dbReference type="Pfam" id="PF17919">
    <property type="entry name" value="RT_RNaseH_2"/>
    <property type="match status" value="1"/>
</dbReference>
<dbReference type="GO" id="GO:0003723">
    <property type="term" value="F:RNA binding"/>
    <property type="evidence" value="ECO:0007669"/>
    <property type="project" value="UniProtKB-KW"/>
</dbReference>
<evidence type="ECO:0000256" key="5">
    <source>
        <dbReference type="ARBA" id="ARBA00022722"/>
    </source>
</evidence>
<keyword evidence="5" id="KW-0540">Nuclease</keyword>
<feature type="region of interest" description="Disordered" evidence="16">
    <location>
        <begin position="213"/>
        <end position="280"/>
    </location>
</feature>
<name>E3N6M8_CAERE</name>
<evidence type="ECO:0000256" key="7">
    <source>
        <dbReference type="ARBA" id="ARBA00022759"/>
    </source>
</evidence>
<evidence type="ECO:0000259" key="19">
    <source>
        <dbReference type="PROSITE" id="PS50994"/>
    </source>
</evidence>
<evidence type="ECO:0000313" key="21">
    <source>
        <dbReference type="Proteomes" id="UP000008281"/>
    </source>
</evidence>
<dbReference type="Pfam" id="PF17921">
    <property type="entry name" value="Integrase_H2C2"/>
    <property type="match status" value="1"/>
</dbReference>
<evidence type="ECO:0000256" key="10">
    <source>
        <dbReference type="ARBA" id="ARBA00022884"/>
    </source>
</evidence>
<keyword evidence="3" id="KW-0808">Transferase</keyword>
<dbReference type="GO" id="GO:0004190">
    <property type="term" value="F:aspartic-type endopeptidase activity"/>
    <property type="evidence" value="ECO:0007669"/>
    <property type="project" value="UniProtKB-KW"/>
</dbReference>
<evidence type="ECO:0000259" key="17">
    <source>
        <dbReference type="PROSITE" id="PS50158"/>
    </source>
</evidence>
<dbReference type="Gene3D" id="3.30.420.10">
    <property type="entry name" value="Ribonuclease H-like superfamily/Ribonuclease H"/>
    <property type="match status" value="1"/>
</dbReference>
<dbReference type="eggNOG" id="KOG0017">
    <property type="taxonomic scope" value="Eukaryota"/>
</dbReference>
<feature type="domain" description="Reverse transcriptase" evidence="18">
    <location>
        <begin position="942"/>
        <end position="1120"/>
    </location>
</feature>
<dbReference type="InterPro" id="IPR001969">
    <property type="entry name" value="Aspartic_peptidase_AS"/>
</dbReference>
<dbReference type="GO" id="GO:0004519">
    <property type="term" value="F:endonuclease activity"/>
    <property type="evidence" value="ECO:0007669"/>
    <property type="project" value="UniProtKB-KW"/>
</dbReference>
<feature type="compositionally biased region" description="Basic and acidic residues" evidence="16">
    <location>
        <begin position="548"/>
        <end position="559"/>
    </location>
</feature>
<dbReference type="InterPro" id="IPR001878">
    <property type="entry name" value="Znf_CCHC"/>
</dbReference>
<dbReference type="GO" id="GO:0003964">
    <property type="term" value="F:RNA-directed DNA polymerase activity"/>
    <property type="evidence" value="ECO:0007669"/>
    <property type="project" value="UniProtKB-KW"/>
</dbReference>
<evidence type="ECO:0000313" key="20">
    <source>
        <dbReference type="EMBL" id="EFO88192.1"/>
    </source>
</evidence>
<evidence type="ECO:0000256" key="2">
    <source>
        <dbReference type="ARBA" id="ARBA00022670"/>
    </source>
</evidence>
<dbReference type="PROSITE" id="PS50878">
    <property type="entry name" value="RT_POL"/>
    <property type="match status" value="1"/>
</dbReference>
<sequence length="1869" mass="209663">MNNPPRIFNRPAVWSVQKSGDRVTDGTKPTIQHFLGLKTSILKDFDRICEGAEELAAEQRTNLQLVQGQVNRALFEGERTNRLVEALSAKIDELDRKVSEGFWNREVTGVGNGDDHRVIPPTAAASPRTRSLSLNRGANPQQPYTPVVARHQVTPYHASSNNSELLEDLDNPEASVNGTPQHFLAAEEDNESILHADLNDTRRYEVYVSTPNNMEENQASSGNTVALTASNGTTPSGGTPHDDVNNVSGASAGAKAPSDEEEQGDDVVDDSNTGNREDEEDFVPQVMVLSFKSAAPLEMYGGTTREDFNGFVRAFNDRILAMEAEATDEDKKRAFLTVLKDQARDRAESILTERPNATFDYIIQGMKEMFVGTSHIQRSKALLRSSKQAPGESADVFFHRISKLARQSYSDNATFQKEVTLEQFLNGLNPSVKTLVMLRAPTTPEEALGYALSVEGCVTPADQSTSMAQIPELLASLTSMVIDLQKQNNQRDDARNNRERNYSRDGSSSSQGKCFYCQKSGHYVRECRKKRSDQANGISGQRPNRSRNPVDNHRVDNRPRTNTVSLENEVQALRSAIKARDDQLEEYQKRHDRTIPDGYYSGSNASVSMIYWPTPVTEQNPQVQQAVFNQHRIGSERITAQVPIKANGFKCNALFDTGSNITIAGDNTRKILRIEQLTKTPFEHACGLGGNQVKMAGYADITFQIGSLSITQRTYFTTGRCTPGNPRGYDFIFGNDLLSRLPMFIFDYANASLHIGKDILPLGTNPPATPSPSQFDIKVAEETVISPRSERIVKCTIPEEISRTSELTILAVPPRLPSECLFVAPTVMSSNNIAVMITNASEEEVTLQSKTKVARGSQLEEDPEFRIDLTKAEGISVEEKAALQALLDTYKDVFSKNAYDLGSSKTDPVHIYTNTEVPVRGRPYRVPVKYQAELEKHINGLLLSNRITESNTPWTSPIVLVKKKNGSLRVCLDFRKLNEVTIPDNYPLPRIDTIIEKVGNARYFSSLDMANGYLQLRLDAESSYKCGFITENKVYAYTHLPFGLKSAASYFQRALKTVLAGLEEDVMVYIDDVLIYSKTFEEHLVTLRHVLSRFRQFSLKASPKKCEFVKQSIVFLGHEISGTSYSPNQANVDSIERLPTPNNVPELKRFIGMAGFFRKFIENFAGIAEPLTRLTRKEQKFVWSEEQQEAWMKLKTALTSKPILSFPNYEKPFHIFTDASSVAQGAVLMQATDTDPRNFHVIAYVSRTLSDEETRWTAIQIELGAIIFALRQFKPYVCLSKIVLHSDHRPLTFLLAKNKVNDNLARWLVELQQYDIEIVHIEGKKNTVADCLSRAKDEIAPLNNQEMEDIIDFPICMSNRPRRPTESRVLTVTGSSKPINLITEQDMDKDISIIKRFLKNPATPIDRLPDEWSDVLDLMQISAKGFLVVVFEGTPRTVIPRQLRSLIFDSFHTNVMAGGHLNFRKSHQKARRKFFWPNMKSDFFRWYSECVPCQQKRHPHPSTRQPQSVVITTRIFEKVGVDLAGPLKTTTRLHKYYINIICWFSKFVISVPLPDATAETVARVILEECVLKYGTPTEIVSDNGPCFSAAAFKQFCTMLSIGHHLAIPHHSRGNGATERTFRTFHQMTSKYVNPTHTNWDTILPCVTFAYNTAVHSTTGETPFYLMFGRDPTFVIDKILDPSPSGFTDEDVRDWATHITTTLRQAWKDAAEHSLKVQEQIQARANDGAKGSDIQPGDRVLMKNYESKAGLSRKLVLPWVGDYRVLEVSENEALIQNLKKPDKAPKRVHLDQIKKLILPAATDVRAEPESTVEVKKMFGKTSTKPKSVKITEDVVKPSGTGGQAEPTPTQPPVGRRNPPRMRNPPKRLGG</sequence>
<dbReference type="InterPro" id="IPR043502">
    <property type="entry name" value="DNA/RNA_pol_sf"/>
</dbReference>
<evidence type="ECO:0000256" key="9">
    <source>
        <dbReference type="ARBA" id="ARBA00022842"/>
    </source>
</evidence>
<feature type="compositionally biased region" description="Acidic residues" evidence="16">
    <location>
        <begin position="259"/>
        <end position="269"/>
    </location>
</feature>
<dbReference type="InterPro" id="IPR043128">
    <property type="entry name" value="Rev_trsase/Diguanyl_cyclase"/>
</dbReference>
<dbReference type="EC" id="2.7.7.49" evidence="1"/>
<dbReference type="Gene3D" id="4.10.60.10">
    <property type="entry name" value="Zinc finger, CCHC-type"/>
    <property type="match status" value="1"/>
</dbReference>
<keyword evidence="2" id="KW-0645">Protease</keyword>
<feature type="compositionally biased region" description="Polar residues" evidence="16">
    <location>
        <begin position="213"/>
        <end position="237"/>
    </location>
</feature>
<dbReference type="Gene3D" id="3.10.10.10">
    <property type="entry name" value="HIV Type 1 Reverse Transcriptase, subunit A, domain 1"/>
    <property type="match status" value="1"/>
</dbReference>
<keyword evidence="21" id="KW-1185">Reference proteome</keyword>
<reference evidence="20" key="1">
    <citation type="submission" date="2007-07" db="EMBL/GenBank/DDBJ databases">
        <title>PCAP assembly of the Caenorhabditis remanei genome.</title>
        <authorList>
            <consortium name="The Caenorhabditis remanei Sequencing Consortium"/>
            <person name="Wilson R.K."/>
        </authorList>
    </citation>
    <scope>NUCLEOTIDE SEQUENCE [LARGE SCALE GENOMIC DNA]</scope>
    <source>
        <strain evidence="20">PB4641</strain>
    </source>
</reference>
<dbReference type="InterPro" id="IPR036397">
    <property type="entry name" value="RNaseH_sf"/>
</dbReference>
<evidence type="ECO:0000256" key="1">
    <source>
        <dbReference type="ARBA" id="ARBA00012493"/>
    </source>
</evidence>
<keyword evidence="15" id="KW-0479">Metal-binding</keyword>
<dbReference type="InterPro" id="IPR041588">
    <property type="entry name" value="Integrase_H2C2"/>
</dbReference>
<evidence type="ECO:0000256" key="12">
    <source>
        <dbReference type="ARBA" id="ARBA00022918"/>
    </source>
</evidence>
<dbReference type="FunFam" id="3.30.70.270:FF:000020">
    <property type="entry name" value="Transposon Tf2-6 polyprotein-like Protein"/>
    <property type="match status" value="1"/>
</dbReference>
<dbReference type="GO" id="GO:0008270">
    <property type="term" value="F:zinc ion binding"/>
    <property type="evidence" value="ECO:0007669"/>
    <property type="project" value="UniProtKB-KW"/>
</dbReference>
<dbReference type="InterPro" id="IPR041577">
    <property type="entry name" value="RT_RNaseH_2"/>
</dbReference>
<evidence type="ECO:0000259" key="18">
    <source>
        <dbReference type="PROSITE" id="PS50878"/>
    </source>
</evidence>
<feature type="region of interest" description="Disordered" evidence="16">
    <location>
        <begin position="487"/>
        <end position="512"/>
    </location>
</feature>
<dbReference type="OMA" id="NIAVMIT"/>
<dbReference type="EMBL" id="DS268541">
    <property type="protein sequence ID" value="EFO88192.1"/>
    <property type="molecule type" value="Genomic_DNA"/>
</dbReference>
<dbReference type="PANTHER" id="PTHR37984">
    <property type="entry name" value="PROTEIN CBG26694"/>
    <property type="match status" value="1"/>
</dbReference>
<dbReference type="OrthoDB" id="5846593at2759"/>
<dbReference type="STRING" id="31234.E3N6M8"/>
<keyword evidence="9" id="KW-0460">Magnesium</keyword>
<feature type="compositionally biased region" description="Basic residues" evidence="16">
    <location>
        <begin position="1856"/>
        <end position="1869"/>
    </location>
</feature>
<keyword evidence="11" id="KW-0229">DNA integration</keyword>
<dbReference type="HOGENOM" id="CLU_001500_1_0_1"/>
<feature type="region of interest" description="Disordered" evidence="16">
    <location>
        <begin position="1817"/>
        <end position="1869"/>
    </location>
</feature>
<dbReference type="InterPro" id="IPR001584">
    <property type="entry name" value="Integrase_cat-core"/>
</dbReference>
<evidence type="ECO:0000256" key="13">
    <source>
        <dbReference type="ARBA" id="ARBA00023125"/>
    </source>
</evidence>
<keyword evidence="6" id="KW-0064">Aspartyl protease</keyword>
<keyword evidence="10" id="KW-0694">RNA-binding</keyword>
<dbReference type="SUPFAM" id="SSF57756">
    <property type="entry name" value="Retrovirus zinc finger-like domains"/>
    <property type="match status" value="1"/>
</dbReference>
<evidence type="ECO:0000256" key="8">
    <source>
        <dbReference type="ARBA" id="ARBA00022801"/>
    </source>
</evidence>
<dbReference type="SUPFAM" id="SSF56672">
    <property type="entry name" value="DNA/RNA polymerases"/>
    <property type="match status" value="1"/>
</dbReference>
<dbReference type="PROSITE" id="PS00141">
    <property type="entry name" value="ASP_PROTEASE"/>
    <property type="match status" value="1"/>
</dbReference>
<feature type="domain" description="CCHC-type" evidence="17">
    <location>
        <begin position="513"/>
        <end position="529"/>
    </location>
</feature>
<dbReference type="Pfam" id="PF00665">
    <property type="entry name" value="rve"/>
    <property type="match status" value="1"/>
</dbReference>
<dbReference type="PROSITE" id="PS50158">
    <property type="entry name" value="ZF_CCHC"/>
    <property type="match status" value="1"/>
</dbReference>
<dbReference type="InterPro" id="IPR050951">
    <property type="entry name" value="Retrovirus_Pol_polyprotein"/>
</dbReference>
<keyword evidence="13" id="KW-0238">DNA-binding</keyword>
<protein>
    <recommendedName>
        <fullName evidence="1">RNA-directed DNA polymerase</fullName>
        <ecNumber evidence="1">2.7.7.49</ecNumber>
    </recommendedName>
</protein>
<dbReference type="InParanoid" id="E3N6M8"/>
<dbReference type="GO" id="GO:0015074">
    <property type="term" value="P:DNA integration"/>
    <property type="evidence" value="ECO:0007669"/>
    <property type="project" value="UniProtKB-KW"/>
</dbReference>
<evidence type="ECO:0000256" key="6">
    <source>
        <dbReference type="ARBA" id="ARBA00022750"/>
    </source>
</evidence>
<dbReference type="InterPro" id="IPR005162">
    <property type="entry name" value="Retrotrans_gag_dom"/>
</dbReference>
<keyword evidence="15" id="KW-0863">Zinc-finger</keyword>
<keyword evidence="4" id="KW-0548">Nucleotidyltransferase</keyword>
<organism evidence="21">
    <name type="scientific">Caenorhabditis remanei</name>
    <name type="common">Caenorhabditis vulgaris</name>
    <dbReference type="NCBI Taxonomy" id="31234"/>
    <lineage>
        <taxon>Eukaryota</taxon>
        <taxon>Metazoa</taxon>
        <taxon>Ecdysozoa</taxon>
        <taxon>Nematoda</taxon>
        <taxon>Chromadorea</taxon>
        <taxon>Rhabditida</taxon>
        <taxon>Rhabditina</taxon>
        <taxon>Rhabditomorpha</taxon>
        <taxon>Rhabditoidea</taxon>
        <taxon>Rhabditidae</taxon>
        <taxon>Peloderinae</taxon>
        <taxon>Caenorhabditis</taxon>
    </lineage>
</organism>
<proteinExistence type="predicted"/>
<dbReference type="GO" id="GO:0005737">
    <property type="term" value="C:cytoplasm"/>
    <property type="evidence" value="ECO:0007669"/>
    <property type="project" value="UniProtKB-ARBA"/>
</dbReference>
<dbReference type="GO" id="GO:0042575">
    <property type="term" value="C:DNA polymerase complex"/>
    <property type="evidence" value="ECO:0007669"/>
    <property type="project" value="UniProtKB-ARBA"/>
</dbReference>
<evidence type="ECO:0000256" key="15">
    <source>
        <dbReference type="PROSITE-ProRule" id="PRU00047"/>
    </source>
</evidence>
<dbReference type="PANTHER" id="PTHR37984:SF5">
    <property type="entry name" value="PROTEIN NYNRIN-LIKE"/>
    <property type="match status" value="1"/>
</dbReference>
<evidence type="ECO:0000256" key="3">
    <source>
        <dbReference type="ARBA" id="ARBA00022679"/>
    </source>
</evidence>
<dbReference type="CDD" id="cd01647">
    <property type="entry name" value="RT_LTR"/>
    <property type="match status" value="1"/>
</dbReference>
<keyword evidence="8" id="KW-0378">Hydrolase</keyword>
<dbReference type="InterPro" id="IPR021109">
    <property type="entry name" value="Peptidase_aspartic_dom_sf"/>
</dbReference>
<dbReference type="Gene3D" id="1.10.340.70">
    <property type="match status" value="1"/>
</dbReference>
<dbReference type="Pfam" id="PF03732">
    <property type="entry name" value="Retrotrans_gag"/>
    <property type="match status" value="1"/>
</dbReference>
<feature type="domain" description="Integrase catalytic" evidence="19">
    <location>
        <begin position="1502"/>
        <end position="1670"/>
    </location>
</feature>
<evidence type="ECO:0000256" key="14">
    <source>
        <dbReference type="ARBA" id="ARBA00023268"/>
    </source>
</evidence>
<keyword evidence="15" id="KW-0862">Zinc</keyword>
<dbReference type="Gene3D" id="3.30.70.270">
    <property type="match status" value="2"/>
</dbReference>
<keyword evidence="14" id="KW-0511">Multifunctional enzyme</keyword>
<feature type="compositionally biased region" description="Polar residues" evidence="16">
    <location>
        <begin position="534"/>
        <end position="547"/>
    </location>
</feature>
<dbReference type="SUPFAM" id="SSF50630">
    <property type="entry name" value="Acid proteases"/>
    <property type="match status" value="1"/>
</dbReference>
<evidence type="ECO:0000256" key="11">
    <source>
        <dbReference type="ARBA" id="ARBA00022908"/>
    </source>
</evidence>
<dbReference type="GO" id="GO:0019899">
    <property type="term" value="F:enzyme binding"/>
    <property type="evidence" value="ECO:0007669"/>
    <property type="project" value="UniProtKB-ARBA"/>
</dbReference>
<dbReference type="CDD" id="cd09274">
    <property type="entry name" value="RNase_HI_RT_Ty3"/>
    <property type="match status" value="1"/>
</dbReference>
<evidence type="ECO:0000256" key="4">
    <source>
        <dbReference type="ARBA" id="ARBA00022695"/>
    </source>
</evidence>